<gene>
    <name evidence="3" type="ORF">CALMAC_LOCUS10321</name>
</gene>
<dbReference type="AlphaFoldDB" id="A0A653CMF6"/>
<reference evidence="3 4" key="1">
    <citation type="submission" date="2019-01" db="EMBL/GenBank/DDBJ databases">
        <authorList>
            <person name="Sayadi A."/>
        </authorList>
    </citation>
    <scope>NUCLEOTIDE SEQUENCE [LARGE SCALE GENOMIC DNA]</scope>
</reference>
<dbReference type="PANTHER" id="PTHR21705">
    <property type="entry name" value="RAI16 PROTEIN-RELATED"/>
    <property type="match status" value="1"/>
</dbReference>
<sequence length="823" mass="94272">QTLEIGKCHVLSNVIIFVGCLCNIIHTKLNNLTHYVIHLKLKKQNMEWLNSLLPARNTKSLISSEDCDPQACYDSFKEHWQQVLKIFNRSAPSHDDVLGVVNHLEQMTTLLIYDIKRYDRICTSVSSSQCLEYLLVENILDKLYEWSTKSGRYMNAIRCEQLKVYQMLISQARHVLLVHEPFLKPMIKLLCSCEGEVFSREVEKALVDLINQLSALLMQNVEFIELFFQELKGVQSFIIFALLIPFIHREDSIGMRARDALLLCMSLSKKNKQVAVYIAEHSNFSVLVASGLSALYSVLPNVLNDIMVPDWHRFTPDDVNEIKGLLTFVTALEFSNAVAQVAHPMIRNQLQEFLYRGFLIPVLGPALLQNNIQEQVAATAYLELILRTVTEPGLLHALLQFLLKVDFDGKRLLNILIQRVNSENQLCLVSLAMLESMVDLDCEDLMLELVFKYLQPCLHLMLSQRKILLPLDPYCQSFEKLLTLSPRCCQLVEDVNTDRNNSNNNNGNSQWNTLKHKQSLYGKYYAYLCDARSKIGRCQTACSSWNNSYNGEDEMSYSSENSSNMSMERSSGYDSLNVNNEESKKEEFWQTSSTFKHKREVSVSTKIDDIDQSSPSAGPFLSILMEKLKNFLSNSFYVNLHLTGLISRLAAYPQPLLRAYLLDHSLILQPNVPSLFEIIGILKQKIDEYMLRQTKYVQLIKYARDCLVDREIMLVNLRSYCSEQTSPKRLDTNSSEPFQRNSFKRRSLNIPPISSLFGRRPSQGDSSVLLMASPEEVQFNLIYPKFDECQHVALCAVLLDEWVKELAALAQEHTVAQLTNLLK</sequence>
<protein>
    <recommendedName>
        <fullName evidence="2">FHF complex subunit HOOK-interacting protein C-terminal domain-containing protein</fullName>
    </recommendedName>
</protein>
<evidence type="ECO:0000256" key="1">
    <source>
        <dbReference type="ARBA" id="ARBA00024336"/>
    </source>
</evidence>
<dbReference type="InterPro" id="IPR045668">
    <property type="entry name" value="FHIP_KELAA_motif"/>
</dbReference>
<name>A0A653CMF6_CALMS</name>
<feature type="non-terminal residue" evidence="3">
    <location>
        <position position="1"/>
    </location>
</feature>
<dbReference type="Proteomes" id="UP000410492">
    <property type="component" value="Unassembled WGS sequence"/>
</dbReference>
<dbReference type="InterPro" id="IPR045669">
    <property type="entry name" value="FHIP_C"/>
</dbReference>
<dbReference type="Pfam" id="PF19314">
    <property type="entry name" value="DUF5917"/>
    <property type="match status" value="1"/>
</dbReference>
<evidence type="ECO:0000259" key="2">
    <source>
        <dbReference type="Pfam" id="PF19314"/>
    </source>
</evidence>
<evidence type="ECO:0000313" key="3">
    <source>
        <dbReference type="EMBL" id="VEN49094.1"/>
    </source>
</evidence>
<dbReference type="EMBL" id="CAACVG010008264">
    <property type="protein sequence ID" value="VEN49094.1"/>
    <property type="molecule type" value="Genomic_DNA"/>
</dbReference>
<proteinExistence type="inferred from homology"/>
<accession>A0A653CMF6</accession>
<dbReference type="PANTHER" id="PTHR21705:SF11">
    <property type="entry name" value="FHIP FAMILY PROTEIN CG3558"/>
    <property type="match status" value="1"/>
</dbReference>
<dbReference type="OrthoDB" id="6287422at2759"/>
<organism evidence="3 4">
    <name type="scientific">Callosobruchus maculatus</name>
    <name type="common">Southern cowpea weevil</name>
    <name type="synonym">Pulse bruchid</name>
    <dbReference type="NCBI Taxonomy" id="64391"/>
    <lineage>
        <taxon>Eukaryota</taxon>
        <taxon>Metazoa</taxon>
        <taxon>Ecdysozoa</taxon>
        <taxon>Arthropoda</taxon>
        <taxon>Hexapoda</taxon>
        <taxon>Insecta</taxon>
        <taxon>Pterygota</taxon>
        <taxon>Neoptera</taxon>
        <taxon>Endopterygota</taxon>
        <taxon>Coleoptera</taxon>
        <taxon>Polyphaga</taxon>
        <taxon>Cucujiformia</taxon>
        <taxon>Chrysomeloidea</taxon>
        <taxon>Chrysomelidae</taxon>
        <taxon>Bruchinae</taxon>
        <taxon>Bruchini</taxon>
        <taxon>Callosobruchus</taxon>
    </lineage>
</organism>
<comment type="similarity">
    <text evidence="1">Belongs to the FHIP family.</text>
</comment>
<feature type="domain" description="FHF complex subunit HOOK-interacting protein C-terminal" evidence="2">
    <location>
        <begin position="618"/>
        <end position="709"/>
    </location>
</feature>
<dbReference type="InterPro" id="IPR019384">
    <property type="entry name" value="FHIP"/>
</dbReference>
<dbReference type="Pfam" id="PF19311">
    <property type="entry name" value="KELAA"/>
    <property type="match status" value="1"/>
</dbReference>
<keyword evidence="4" id="KW-1185">Reference proteome</keyword>
<evidence type="ECO:0000313" key="4">
    <source>
        <dbReference type="Proteomes" id="UP000410492"/>
    </source>
</evidence>
<dbReference type="Pfam" id="PF10257">
    <property type="entry name" value="RAI16-like"/>
    <property type="match status" value="1"/>
</dbReference>